<dbReference type="AlphaFoldDB" id="A0AAD9LYT4"/>
<reference evidence="2" key="1">
    <citation type="submission" date="2021-06" db="EMBL/GenBank/DDBJ databases">
        <title>Comparative genomics, transcriptomics and evolutionary studies reveal genomic signatures of adaptation to plant cell wall in hemibiotrophic fungi.</title>
        <authorList>
            <consortium name="DOE Joint Genome Institute"/>
            <person name="Baroncelli R."/>
            <person name="Diaz J.F."/>
            <person name="Benocci T."/>
            <person name="Peng M."/>
            <person name="Battaglia E."/>
            <person name="Haridas S."/>
            <person name="Andreopoulos W."/>
            <person name="Labutti K."/>
            <person name="Pangilinan J."/>
            <person name="Floch G.L."/>
            <person name="Makela M.R."/>
            <person name="Henrissat B."/>
            <person name="Grigoriev I.V."/>
            <person name="Crouch J.A."/>
            <person name="De Vries R.P."/>
            <person name="Sukno S.A."/>
            <person name="Thon M.R."/>
        </authorList>
    </citation>
    <scope>NUCLEOTIDE SEQUENCE</scope>
    <source>
        <strain evidence="2">MAFF235873</strain>
    </source>
</reference>
<name>A0AAD9LYT4_9PEZI</name>
<organism evidence="2 3">
    <name type="scientific">Colletotrichum zoysiae</name>
    <dbReference type="NCBI Taxonomy" id="1216348"/>
    <lineage>
        <taxon>Eukaryota</taxon>
        <taxon>Fungi</taxon>
        <taxon>Dikarya</taxon>
        <taxon>Ascomycota</taxon>
        <taxon>Pezizomycotina</taxon>
        <taxon>Sordariomycetes</taxon>
        <taxon>Hypocreomycetidae</taxon>
        <taxon>Glomerellales</taxon>
        <taxon>Glomerellaceae</taxon>
        <taxon>Colletotrichum</taxon>
        <taxon>Colletotrichum graminicola species complex</taxon>
    </lineage>
</organism>
<evidence type="ECO:0000313" key="2">
    <source>
        <dbReference type="EMBL" id="KAK2023053.1"/>
    </source>
</evidence>
<sequence>MACATLSLDRGMLGGGKRPNGQNAPTAAGDLEQSRCLLALTHTSHVNQLPEVVLLWFLVDV</sequence>
<proteinExistence type="predicted"/>
<feature type="region of interest" description="Disordered" evidence="1">
    <location>
        <begin position="1"/>
        <end position="27"/>
    </location>
</feature>
<protein>
    <submittedName>
        <fullName evidence="2">Uncharacterized protein</fullName>
    </submittedName>
</protein>
<accession>A0AAD9LYT4</accession>
<keyword evidence="3" id="KW-1185">Reference proteome</keyword>
<gene>
    <name evidence="2" type="ORF">LX32DRAFT_644979</name>
</gene>
<evidence type="ECO:0000256" key="1">
    <source>
        <dbReference type="SAM" id="MobiDB-lite"/>
    </source>
</evidence>
<evidence type="ECO:0000313" key="3">
    <source>
        <dbReference type="Proteomes" id="UP001232148"/>
    </source>
</evidence>
<comment type="caution">
    <text evidence="2">The sequence shown here is derived from an EMBL/GenBank/DDBJ whole genome shotgun (WGS) entry which is preliminary data.</text>
</comment>
<dbReference type="EMBL" id="MU843015">
    <property type="protein sequence ID" value="KAK2023053.1"/>
    <property type="molecule type" value="Genomic_DNA"/>
</dbReference>
<dbReference type="Proteomes" id="UP001232148">
    <property type="component" value="Unassembled WGS sequence"/>
</dbReference>